<evidence type="ECO:0000256" key="1">
    <source>
        <dbReference type="SAM" id="MobiDB-lite"/>
    </source>
</evidence>
<evidence type="ECO:0000313" key="3">
    <source>
        <dbReference type="Proteomes" id="UP000186132"/>
    </source>
</evidence>
<accession>A0A1M5CAX8</accession>
<dbReference type="RefSeq" id="WP_143167914.1">
    <property type="nucleotide sequence ID" value="NZ_FQVU01000001.1"/>
</dbReference>
<dbReference type="EMBL" id="FQVU01000001">
    <property type="protein sequence ID" value="SHF51826.1"/>
    <property type="molecule type" value="Genomic_DNA"/>
</dbReference>
<evidence type="ECO:0000313" key="2">
    <source>
        <dbReference type="EMBL" id="SHF51826.1"/>
    </source>
</evidence>
<feature type="region of interest" description="Disordered" evidence="1">
    <location>
        <begin position="1"/>
        <end position="20"/>
    </location>
</feature>
<keyword evidence="3" id="KW-1185">Reference proteome</keyword>
<name>A0A1M5CAX8_9ACTN</name>
<sequence length="66" mass="7156">MPSSSSNVRGLTRDVRLDLEPDEPAERMMRRVDRREVEAVCRHLVGRVGSVVAAVAPAELAAAGSR</sequence>
<dbReference type="Proteomes" id="UP000186132">
    <property type="component" value="Unassembled WGS sequence"/>
</dbReference>
<feature type="compositionally biased region" description="Basic and acidic residues" evidence="1">
    <location>
        <begin position="11"/>
        <end position="20"/>
    </location>
</feature>
<protein>
    <submittedName>
        <fullName evidence="2">Uncharacterized protein</fullName>
    </submittedName>
</protein>
<gene>
    <name evidence="2" type="ORF">SAMN05443575_0172</name>
</gene>
<organism evidence="2 3">
    <name type="scientific">Jatrophihabitans endophyticus</name>
    <dbReference type="NCBI Taxonomy" id="1206085"/>
    <lineage>
        <taxon>Bacteria</taxon>
        <taxon>Bacillati</taxon>
        <taxon>Actinomycetota</taxon>
        <taxon>Actinomycetes</taxon>
        <taxon>Jatrophihabitantales</taxon>
        <taxon>Jatrophihabitantaceae</taxon>
        <taxon>Jatrophihabitans</taxon>
    </lineage>
</organism>
<proteinExistence type="predicted"/>
<dbReference type="AlphaFoldDB" id="A0A1M5CAX8"/>
<reference evidence="2 3" key="1">
    <citation type="submission" date="2016-11" db="EMBL/GenBank/DDBJ databases">
        <authorList>
            <person name="Jaros S."/>
            <person name="Januszkiewicz K."/>
            <person name="Wedrychowicz H."/>
        </authorList>
    </citation>
    <scope>NUCLEOTIDE SEQUENCE [LARGE SCALE GENOMIC DNA]</scope>
    <source>
        <strain evidence="2 3">DSM 45627</strain>
    </source>
</reference>
<dbReference type="STRING" id="1206085.SAMN05443575_0172"/>